<dbReference type="InterPro" id="IPR007325">
    <property type="entry name" value="KFase/CYL"/>
</dbReference>
<name>A0A2N9PE64_9FLAO</name>
<evidence type="ECO:0000313" key="1">
    <source>
        <dbReference type="EMBL" id="SPE78603.1"/>
    </source>
</evidence>
<dbReference type="PANTHER" id="PTHR31118">
    <property type="entry name" value="CYCLASE-LIKE PROTEIN 2"/>
    <property type="match status" value="1"/>
</dbReference>
<dbReference type="GO" id="GO:0004061">
    <property type="term" value="F:arylformamidase activity"/>
    <property type="evidence" value="ECO:0007669"/>
    <property type="project" value="UniProtKB-EC"/>
</dbReference>
<protein>
    <submittedName>
        <fullName evidence="1">Kynurenine formamidase</fullName>
        <ecNumber evidence="1">3.5.1.9</ecNumber>
    </submittedName>
</protein>
<dbReference type="EC" id="3.5.1.9" evidence="1"/>
<proteinExistence type="predicted"/>
<sequence>MVLYSNYPSLKLIKLKSMKIIDLSKTIYQNPNDPFFMKVKIKHKIHKKSKWIIRLFGLPFSLFPKHFTGWADDMIKQMGVHATTHLDAPYHYGPICEDKPAKTIEEIPLEWCYGNGVIIDMKHKKDFEIITKNDIENFLNKEQINIQPGNIVLIKTGRDKYIYDKDYYKKGTGMSAEATLFLIQKGVKVMGIDQWGWDLPLPYQIEQAKKQKRNDIFWEGHLVGVEHEYCHMEQLVNLEELPYTGFKIACFPLKLKGASAGPSRVVAILE</sequence>
<dbReference type="Proteomes" id="UP000238180">
    <property type="component" value="Unassembled WGS sequence"/>
</dbReference>
<dbReference type="Pfam" id="PF04199">
    <property type="entry name" value="Cyclase"/>
    <property type="match status" value="1"/>
</dbReference>
<dbReference type="GO" id="GO:0019441">
    <property type="term" value="P:L-tryptophan catabolic process to kynurenine"/>
    <property type="evidence" value="ECO:0007669"/>
    <property type="project" value="InterPro"/>
</dbReference>
<dbReference type="EMBL" id="OLKH01000161">
    <property type="protein sequence ID" value="SPE78603.1"/>
    <property type="molecule type" value="Genomic_DNA"/>
</dbReference>
<dbReference type="Gene3D" id="3.50.30.50">
    <property type="entry name" value="Putative cyclase"/>
    <property type="match status" value="1"/>
</dbReference>
<keyword evidence="1" id="KW-0378">Hydrolase</keyword>
<accession>A0A2N9PE64</accession>
<evidence type="ECO:0000313" key="2">
    <source>
        <dbReference type="Proteomes" id="UP000238180"/>
    </source>
</evidence>
<dbReference type="AlphaFoldDB" id="A0A2N9PE64"/>
<dbReference type="InterPro" id="IPR037175">
    <property type="entry name" value="KFase_sf"/>
</dbReference>
<dbReference type="SUPFAM" id="SSF102198">
    <property type="entry name" value="Putative cyclase"/>
    <property type="match status" value="1"/>
</dbReference>
<reference evidence="1 2" key="1">
    <citation type="submission" date="2018-02" db="EMBL/GenBank/DDBJ databases">
        <authorList>
            <person name="Cohen D.B."/>
            <person name="Kent A.D."/>
        </authorList>
    </citation>
    <scope>NUCLEOTIDE SEQUENCE [LARGE SCALE GENOMIC DNA]</scope>
    <source>
        <strain evidence="1">CIP109753</strain>
    </source>
</reference>
<gene>
    <name evidence="1" type="primary">kynB_2</name>
    <name evidence="1" type="ORF">FLACOL_02619</name>
</gene>
<organism evidence="1 2">
    <name type="scientific">Flavobacterium columnare</name>
    <dbReference type="NCBI Taxonomy" id="996"/>
    <lineage>
        <taxon>Bacteria</taxon>
        <taxon>Pseudomonadati</taxon>
        <taxon>Bacteroidota</taxon>
        <taxon>Flavobacteriia</taxon>
        <taxon>Flavobacteriales</taxon>
        <taxon>Flavobacteriaceae</taxon>
        <taxon>Flavobacterium</taxon>
    </lineage>
</organism>
<dbReference type="PANTHER" id="PTHR31118:SF12">
    <property type="entry name" value="CYCLASE-LIKE PROTEIN 2"/>
    <property type="match status" value="1"/>
</dbReference>